<proteinExistence type="predicted"/>
<gene>
    <name evidence="2" type="ORF">ORAREDHAP_LOCUS16672</name>
</gene>
<accession>A0A6J5WHU0</accession>
<keyword evidence="3" id="KW-1185">Reference proteome</keyword>
<dbReference type="Proteomes" id="UP000507245">
    <property type="component" value="Unassembled WGS sequence"/>
</dbReference>
<sequence length="77" mass="9076">MRRRRFFHIIAGLTAALRRKGVKEGNKRTSTRSRSSSPSKCPVFKQPTRNFMLHCTFNLYKLRRHDKQHHLEGSPLV</sequence>
<protein>
    <submittedName>
        <fullName evidence="2">Uncharacterized protein</fullName>
    </submittedName>
</protein>
<reference evidence="3" key="1">
    <citation type="journal article" date="2020" name="Genome Biol.">
        <title>Gamete binning: chromosome-level and haplotype-resolved genome assembly enabled by high-throughput single-cell sequencing of gamete genomes.</title>
        <authorList>
            <person name="Campoy J.A."/>
            <person name="Sun H."/>
            <person name="Goel M."/>
            <person name="Jiao W.-B."/>
            <person name="Folz-Donahue K."/>
            <person name="Wang N."/>
            <person name="Rubio M."/>
            <person name="Liu C."/>
            <person name="Kukat C."/>
            <person name="Ruiz D."/>
            <person name="Huettel B."/>
            <person name="Schneeberger K."/>
        </authorList>
    </citation>
    <scope>NUCLEOTIDE SEQUENCE [LARGE SCALE GENOMIC DNA]</scope>
    <source>
        <strain evidence="3">cv. Rojo Pasion</strain>
    </source>
</reference>
<evidence type="ECO:0000256" key="1">
    <source>
        <dbReference type="SAM" id="MobiDB-lite"/>
    </source>
</evidence>
<dbReference type="AlphaFoldDB" id="A0A6J5WHU0"/>
<dbReference type="EMBL" id="CAEKKB010000002">
    <property type="protein sequence ID" value="CAB4301240.1"/>
    <property type="molecule type" value="Genomic_DNA"/>
</dbReference>
<feature type="region of interest" description="Disordered" evidence="1">
    <location>
        <begin position="19"/>
        <end position="43"/>
    </location>
</feature>
<name>A0A6J5WHU0_PRUAR</name>
<evidence type="ECO:0000313" key="2">
    <source>
        <dbReference type="EMBL" id="CAB4301240.1"/>
    </source>
</evidence>
<organism evidence="2 3">
    <name type="scientific">Prunus armeniaca</name>
    <name type="common">Apricot</name>
    <name type="synonym">Armeniaca vulgaris</name>
    <dbReference type="NCBI Taxonomy" id="36596"/>
    <lineage>
        <taxon>Eukaryota</taxon>
        <taxon>Viridiplantae</taxon>
        <taxon>Streptophyta</taxon>
        <taxon>Embryophyta</taxon>
        <taxon>Tracheophyta</taxon>
        <taxon>Spermatophyta</taxon>
        <taxon>Magnoliopsida</taxon>
        <taxon>eudicotyledons</taxon>
        <taxon>Gunneridae</taxon>
        <taxon>Pentapetalae</taxon>
        <taxon>rosids</taxon>
        <taxon>fabids</taxon>
        <taxon>Rosales</taxon>
        <taxon>Rosaceae</taxon>
        <taxon>Amygdaloideae</taxon>
        <taxon>Amygdaleae</taxon>
        <taxon>Prunus</taxon>
    </lineage>
</organism>
<evidence type="ECO:0000313" key="3">
    <source>
        <dbReference type="Proteomes" id="UP000507245"/>
    </source>
</evidence>